<feature type="transmembrane region" description="Helical" evidence="12">
    <location>
        <begin position="214"/>
        <end position="231"/>
    </location>
</feature>
<feature type="transmembrane region" description="Helical" evidence="12">
    <location>
        <begin position="292"/>
        <end position="310"/>
    </location>
</feature>
<feature type="transmembrane region" description="Helical" evidence="12">
    <location>
        <begin position="130"/>
        <end position="149"/>
    </location>
</feature>
<evidence type="ECO:0000256" key="2">
    <source>
        <dbReference type="ARBA" id="ARBA00022448"/>
    </source>
</evidence>
<feature type="transmembrane region" description="Helical" evidence="12">
    <location>
        <begin position="515"/>
        <end position="540"/>
    </location>
</feature>
<dbReference type="InterPro" id="IPR045016">
    <property type="entry name" value="NhaD-like"/>
</dbReference>
<evidence type="ECO:0000259" key="13">
    <source>
        <dbReference type="Pfam" id="PF03600"/>
    </source>
</evidence>
<evidence type="ECO:0000256" key="7">
    <source>
        <dbReference type="ARBA" id="ARBA00023065"/>
    </source>
</evidence>
<evidence type="ECO:0000256" key="8">
    <source>
        <dbReference type="ARBA" id="ARBA00023136"/>
    </source>
</evidence>
<evidence type="ECO:0000313" key="15">
    <source>
        <dbReference type="Proteomes" id="UP001222027"/>
    </source>
</evidence>
<comment type="subcellular location">
    <subcellularLocation>
        <location evidence="1">Membrane</location>
        <topology evidence="1">Multi-pass membrane protein</topology>
    </subcellularLocation>
</comment>
<keyword evidence="3" id="KW-0050">Antiport</keyword>
<dbReference type="EMBL" id="JAQQAF010000009">
    <property type="protein sequence ID" value="KAJ8461743.1"/>
    <property type="molecule type" value="Genomic_DNA"/>
</dbReference>
<name>A0AAV8PY11_ENSVE</name>
<keyword evidence="5 12" id="KW-1133">Transmembrane helix</keyword>
<evidence type="ECO:0000256" key="6">
    <source>
        <dbReference type="ARBA" id="ARBA00023053"/>
    </source>
</evidence>
<reference evidence="14 15" key="1">
    <citation type="submission" date="2022-12" db="EMBL/GenBank/DDBJ databases">
        <title>Chromosome-scale assembly of the Ensete ventricosum genome.</title>
        <authorList>
            <person name="Dussert Y."/>
            <person name="Stocks J."/>
            <person name="Wendawek A."/>
            <person name="Woldeyes F."/>
            <person name="Nichols R.A."/>
            <person name="Borrell J.S."/>
        </authorList>
    </citation>
    <scope>NUCLEOTIDE SEQUENCE [LARGE SCALE GENOMIC DNA]</scope>
    <source>
        <strain evidence="15">cv. Maze</strain>
        <tissue evidence="14">Seeds</tissue>
    </source>
</reference>
<dbReference type="Proteomes" id="UP001222027">
    <property type="component" value="Unassembled WGS sequence"/>
</dbReference>
<evidence type="ECO:0000256" key="10">
    <source>
        <dbReference type="ARBA" id="ARBA00025753"/>
    </source>
</evidence>
<protein>
    <recommendedName>
        <fullName evidence="13">Citrate transporter-like domain-containing protein</fullName>
    </recommendedName>
</protein>
<feature type="region of interest" description="Disordered" evidence="11">
    <location>
        <begin position="68"/>
        <end position="88"/>
    </location>
</feature>
<evidence type="ECO:0000256" key="5">
    <source>
        <dbReference type="ARBA" id="ARBA00022989"/>
    </source>
</evidence>
<dbReference type="GO" id="GO:0015297">
    <property type="term" value="F:antiporter activity"/>
    <property type="evidence" value="ECO:0007669"/>
    <property type="project" value="UniProtKB-KW"/>
</dbReference>
<feature type="transmembrane region" description="Helical" evidence="12">
    <location>
        <begin position="552"/>
        <end position="570"/>
    </location>
</feature>
<evidence type="ECO:0000256" key="11">
    <source>
        <dbReference type="SAM" id="MobiDB-lite"/>
    </source>
</evidence>
<accession>A0AAV8PY11</accession>
<organism evidence="14 15">
    <name type="scientific">Ensete ventricosum</name>
    <name type="common">Abyssinian banana</name>
    <name type="synonym">Musa ensete</name>
    <dbReference type="NCBI Taxonomy" id="4639"/>
    <lineage>
        <taxon>Eukaryota</taxon>
        <taxon>Viridiplantae</taxon>
        <taxon>Streptophyta</taxon>
        <taxon>Embryophyta</taxon>
        <taxon>Tracheophyta</taxon>
        <taxon>Spermatophyta</taxon>
        <taxon>Magnoliopsida</taxon>
        <taxon>Liliopsida</taxon>
        <taxon>Zingiberales</taxon>
        <taxon>Musaceae</taxon>
        <taxon>Ensete</taxon>
    </lineage>
</organism>
<keyword evidence="4 12" id="KW-0812">Transmembrane</keyword>
<dbReference type="Pfam" id="PF03600">
    <property type="entry name" value="CitMHS"/>
    <property type="match status" value="1"/>
</dbReference>
<keyword evidence="2" id="KW-0813">Transport</keyword>
<evidence type="ECO:0000256" key="3">
    <source>
        <dbReference type="ARBA" id="ARBA00022449"/>
    </source>
</evidence>
<keyword evidence="6" id="KW-0915">Sodium</keyword>
<dbReference type="PANTHER" id="PTHR43269:SF2">
    <property type="entry name" value="SODIUM_PROTON ANTIPORTER 1-RELATED"/>
    <property type="match status" value="1"/>
</dbReference>
<feature type="transmembrane region" description="Helical" evidence="12">
    <location>
        <begin position="251"/>
        <end position="280"/>
    </location>
</feature>
<keyword evidence="7" id="KW-0406">Ion transport</keyword>
<keyword evidence="8 12" id="KW-0472">Membrane</keyword>
<dbReference type="NCBIfam" id="NF038006">
    <property type="entry name" value="NhaD_1"/>
    <property type="match status" value="1"/>
</dbReference>
<feature type="transmembrane region" description="Helical" evidence="12">
    <location>
        <begin position="376"/>
        <end position="394"/>
    </location>
</feature>
<comment type="caution">
    <text evidence="14">The sequence shown here is derived from an EMBL/GenBank/DDBJ whole genome shotgun (WGS) entry which is preliminary data.</text>
</comment>
<feature type="transmembrane region" description="Helical" evidence="12">
    <location>
        <begin position="441"/>
        <end position="460"/>
    </location>
</feature>
<evidence type="ECO:0000256" key="9">
    <source>
        <dbReference type="ARBA" id="ARBA00023201"/>
    </source>
</evidence>
<gene>
    <name evidence="14" type="ORF">OPV22_034669</name>
</gene>
<proteinExistence type="inferred from homology"/>
<dbReference type="GO" id="GO:0006814">
    <property type="term" value="P:sodium ion transport"/>
    <property type="evidence" value="ECO:0007669"/>
    <property type="project" value="UniProtKB-KW"/>
</dbReference>
<evidence type="ECO:0000256" key="12">
    <source>
        <dbReference type="SAM" id="Phobius"/>
    </source>
</evidence>
<dbReference type="AlphaFoldDB" id="A0AAV8PY11"/>
<comment type="similarity">
    <text evidence="10">Belongs to the NhaD Na(+)/H(+) (TC 2.A.62) antiporter family.</text>
</comment>
<feature type="domain" description="Citrate transporter-like" evidence="13">
    <location>
        <begin position="165"/>
        <end position="498"/>
    </location>
</feature>
<dbReference type="GO" id="GO:0016020">
    <property type="term" value="C:membrane"/>
    <property type="evidence" value="ECO:0007669"/>
    <property type="project" value="UniProtKB-SubCell"/>
</dbReference>
<keyword evidence="9" id="KW-0739">Sodium transport</keyword>
<sequence length="590" mass="62404">MALSTFLIGNGNLLTQSLVKLRNLDSSSSATAAASSAPLFAALPRRPFLLGSSLGSQRWRRASGIARAEEKAKSSSSSSSSSPLLPGKDRGDYRELIDGSGNCDPLCSIDELSSQDFEASYQPKTDLLKALTILATALAGAAAINHSWVAANQDLAMVLVFAIGYAGIIFEESLAFNKSGVGLLMAVCLWVIRSIGAPSTEIAVSELTHASAEVSEIVFFLLGAMTIVEIIDAHQGFKLVTDNITTRKPRILLWVVGLVTFFLSSVLDNLTSTIVMVSLLRKLVPPSEYRKFLGAVVVIAANAGGAWTPIGDVTTTMLWINGQISTLQTMQDLFIPSALSLAVPLALMSLTSEVNGTSEKQSNVLASEQMAPRGQLVFAVGIGALLFVPVFKAITGLPPFMGMLLGLGVLWILTDAIHFGDSGRQKLKVPQALSRIDTQGVLFFLGILLSVSSLEAAGVLRELANYLDAQIPSVELIASAIGVVSAIIDNVPLVAATMGMYNLTSFPPDSEFWQLVAFCAGTGGSMLIIGSASGVAFMGMEKVDFFWYLRKVSGFAFAGYTAGIVAYLAVHNLSFSLPTSLAELPFLSGP</sequence>
<evidence type="ECO:0000256" key="1">
    <source>
        <dbReference type="ARBA" id="ARBA00004141"/>
    </source>
</evidence>
<dbReference type="PANTHER" id="PTHR43269">
    <property type="entry name" value="SODIUM/PROTON ANTIPORTER 1-RELATED"/>
    <property type="match status" value="1"/>
</dbReference>
<keyword evidence="15" id="KW-1185">Reference proteome</keyword>
<dbReference type="InterPro" id="IPR004680">
    <property type="entry name" value="Cit_transptr-like_dom"/>
</dbReference>
<evidence type="ECO:0000313" key="14">
    <source>
        <dbReference type="EMBL" id="KAJ8461743.1"/>
    </source>
</evidence>
<evidence type="ECO:0000256" key="4">
    <source>
        <dbReference type="ARBA" id="ARBA00022692"/>
    </source>
</evidence>
<feature type="transmembrane region" description="Helical" evidence="12">
    <location>
        <begin position="480"/>
        <end position="503"/>
    </location>
</feature>
<feature type="transmembrane region" description="Helical" evidence="12">
    <location>
        <begin position="155"/>
        <end position="176"/>
    </location>
</feature>